<dbReference type="Pfam" id="PF00107">
    <property type="entry name" value="ADH_zinc_N"/>
    <property type="match status" value="1"/>
</dbReference>
<organism evidence="2 3">
    <name type="scientific">Actinomadura craniellae</name>
    <dbReference type="NCBI Taxonomy" id="2231787"/>
    <lineage>
        <taxon>Bacteria</taxon>
        <taxon>Bacillati</taxon>
        <taxon>Actinomycetota</taxon>
        <taxon>Actinomycetes</taxon>
        <taxon>Streptosporangiales</taxon>
        <taxon>Thermomonosporaceae</taxon>
        <taxon>Actinomadura</taxon>
    </lineage>
</organism>
<dbReference type="RefSeq" id="WP_111871911.1">
    <property type="nucleotide sequence ID" value="NZ_QLYX01000022.1"/>
</dbReference>
<dbReference type="CDD" id="cd05289">
    <property type="entry name" value="MDR_like_2"/>
    <property type="match status" value="1"/>
</dbReference>
<dbReference type="InterPro" id="IPR013149">
    <property type="entry name" value="ADH-like_C"/>
</dbReference>
<dbReference type="GO" id="GO:0016491">
    <property type="term" value="F:oxidoreductase activity"/>
    <property type="evidence" value="ECO:0007669"/>
    <property type="project" value="InterPro"/>
</dbReference>
<accession>A0A365GW12</accession>
<feature type="domain" description="Enoyl reductase (ER)" evidence="1">
    <location>
        <begin position="10"/>
        <end position="312"/>
    </location>
</feature>
<evidence type="ECO:0000313" key="3">
    <source>
        <dbReference type="Proteomes" id="UP000251891"/>
    </source>
</evidence>
<reference evidence="2 3" key="1">
    <citation type="submission" date="2018-06" db="EMBL/GenBank/DDBJ databases">
        <title>Actinomadura craniellae sp. nov. isolated from marine sponge Craniella sp.</title>
        <authorList>
            <person name="Li L."/>
            <person name="Xu Q.H."/>
            <person name="Lin H.W."/>
            <person name="Lu Y.H."/>
        </authorList>
    </citation>
    <scope>NUCLEOTIDE SEQUENCE [LARGE SCALE GENOMIC DNA]</scope>
    <source>
        <strain evidence="2 3">LHW63021</strain>
    </source>
</reference>
<dbReference type="InterPro" id="IPR013154">
    <property type="entry name" value="ADH-like_N"/>
</dbReference>
<dbReference type="Gene3D" id="3.40.50.720">
    <property type="entry name" value="NAD(P)-binding Rossmann-like Domain"/>
    <property type="match status" value="1"/>
</dbReference>
<comment type="caution">
    <text evidence="2">The sequence shown here is derived from an EMBL/GenBank/DDBJ whole genome shotgun (WGS) entry which is preliminary data.</text>
</comment>
<dbReference type="SUPFAM" id="SSF50129">
    <property type="entry name" value="GroES-like"/>
    <property type="match status" value="1"/>
</dbReference>
<protein>
    <submittedName>
        <fullName evidence="2">NADP-dependent oxidoreductase</fullName>
    </submittedName>
</protein>
<sequence>MQAIVVSGFGAVPEYVDLPEPEPGPNEILVRMHAAGYNPYDLKIVDGALKDLVEHRFPLIVGVDGAGVVEAVGEGVTRFMPGDRVYGRFQDPARGLGSYAEYSVVGVDGSVARMPEGLLFEQAAAVPTASATGFDLVEAARLDVGQRVLIVGASGGVGQAAVQFAAARGAHVIATATSDVAGFLRELGATEIVDHTAGPVPEQVLALHRDGLDAVLDMVTPPAGIEPLVNLLRPGGVIVSTIFSLNPDTLAARKIRGINLLSEPDAARLASLADLFDAGRLKIRLEALVPFQEAVDMLRNVHRHKARGKTVIEIASS</sequence>
<dbReference type="SUPFAM" id="SSF51735">
    <property type="entry name" value="NAD(P)-binding Rossmann-fold domains"/>
    <property type="match status" value="1"/>
</dbReference>
<dbReference type="InterPro" id="IPR036291">
    <property type="entry name" value="NAD(P)-bd_dom_sf"/>
</dbReference>
<gene>
    <name evidence="2" type="ORF">DPM19_32410</name>
</gene>
<proteinExistence type="predicted"/>
<dbReference type="PANTHER" id="PTHR11695">
    <property type="entry name" value="ALCOHOL DEHYDROGENASE RELATED"/>
    <property type="match status" value="1"/>
</dbReference>
<dbReference type="OrthoDB" id="2665481at2"/>
<evidence type="ECO:0000259" key="1">
    <source>
        <dbReference type="SMART" id="SM00829"/>
    </source>
</evidence>
<name>A0A365GW12_9ACTN</name>
<dbReference type="SMART" id="SM00829">
    <property type="entry name" value="PKS_ER"/>
    <property type="match status" value="1"/>
</dbReference>
<dbReference type="Proteomes" id="UP000251891">
    <property type="component" value="Unassembled WGS sequence"/>
</dbReference>
<dbReference type="InterPro" id="IPR020843">
    <property type="entry name" value="ER"/>
</dbReference>
<dbReference type="AlphaFoldDB" id="A0A365GW12"/>
<dbReference type="InterPro" id="IPR050700">
    <property type="entry name" value="YIM1/Zinc_Alcohol_DH_Fams"/>
</dbReference>
<evidence type="ECO:0000313" key="2">
    <source>
        <dbReference type="EMBL" id="RAY11011.1"/>
    </source>
</evidence>
<dbReference type="Pfam" id="PF08240">
    <property type="entry name" value="ADH_N"/>
    <property type="match status" value="1"/>
</dbReference>
<dbReference type="InterPro" id="IPR011032">
    <property type="entry name" value="GroES-like_sf"/>
</dbReference>
<dbReference type="Gene3D" id="3.90.180.10">
    <property type="entry name" value="Medium-chain alcohol dehydrogenases, catalytic domain"/>
    <property type="match status" value="1"/>
</dbReference>
<dbReference type="PANTHER" id="PTHR11695:SF294">
    <property type="entry name" value="RETICULON-4-INTERACTING PROTEIN 1, MITOCHONDRIAL"/>
    <property type="match status" value="1"/>
</dbReference>
<keyword evidence="3" id="KW-1185">Reference proteome</keyword>
<dbReference type="EMBL" id="QLYX01000022">
    <property type="protein sequence ID" value="RAY11011.1"/>
    <property type="molecule type" value="Genomic_DNA"/>
</dbReference>